<reference evidence="1" key="1">
    <citation type="submission" date="2022-07" db="EMBL/GenBank/DDBJ databases">
        <authorList>
            <person name="Macas J."/>
            <person name="Novak P."/>
            <person name="Neumann P."/>
        </authorList>
    </citation>
    <scope>NUCLEOTIDE SEQUENCE</scope>
</reference>
<keyword evidence="2" id="KW-1185">Reference proteome</keyword>
<protein>
    <submittedName>
        <fullName evidence="1">Uncharacterized protein</fullName>
    </submittedName>
</protein>
<accession>A0AAV0DT59</accession>
<evidence type="ECO:0000313" key="1">
    <source>
        <dbReference type="EMBL" id="CAH9104944.1"/>
    </source>
</evidence>
<dbReference type="AlphaFoldDB" id="A0AAV0DT59"/>
<name>A0AAV0DT59_9ASTE</name>
<organism evidence="1 2">
    <name type="scientific">Cuscuta epithymum</name>
    <dbReference type="NCBI Taxonomy" id="186058"/>
    <lineage>
        <taxon>Eukaryota</taxon>
        <taxon>Viridiplantae</taxon>
        <taxon>Streptophyta</taxon>
        <taxon>Embryophyta</taxon>
        <taxon>Tracheophyta</taxon>
        <taxon>Spermatophyta</taxon>
        <taxon>Magnoliopsida</taxon>
        <taxon>eudicotyledons</taxon>
        <taxon>Gunneridae</taxon>
        <taxon>Pentapetalae</taxon>
        <taxon>asterids</taxon>
        <taxon>lamiids</taxon>
        <taxon>Solanales</taxon>
        <taxon>Convolvulaceae</taxon>
        <taxon>Cuscuteae</taxon>
        <taxon>Cuscuta</taxon>
        <taxon>Cuscuta subgen. Cuscuta</taxon>
    </lineage>
</organism>
<comment type="caution">
    <text evidence="1">The sequence shown here is derived from an EMBL/GenBank/DDBJ whole genome shotgun (WGS) entry which is preliminary data.</text>
</comment>
<dbReference type="EMBL" id="CAMAPF010000128">
    <property type="protein sequence ID" value="CAH9104944.1"/>
    <property type="molecule type" value="Genomic_DNA"/>
</dbReference>
<proteinExistence type="predicted"/>
<sequence>MPLVSCKLRESNNADPFETFIGNTITLMFRVVAPLIKPIPIFRWRISQMENIWLLKNEVLEWGGDADSVEVFIMFSPWWINFEQVSKFDSCIICLFHFNRGAVFFAREPR</sequence>
<dbReference type="Proteomes" id="UP001152523">
    <property type="component" value="Unassembled WGS sequence"/>
</dbReference>
<gene>
    <name evidence="1" type="ORF">CEPIT_LOCUS16995</name>
</gene>
<evidence type="ECO:0000313" key="2">
    <source>
        <dbReference type="Proteomes" id="UP001152523"/>
    </source>
</evidence>